<gene>
    <name evidence="2" type="ORF">ANN_24690</name>
</gene>
<proteinExistence type="predicted"/>
<organism evidence="2 3">
    <name type="scientific">Periplaneta americana</name>
    <name type="common">American cockroach</name>
    <name type="synonym">Blatta americana</name>
    <dbReference type="NCBI Taxonomy" id="6978"/>
    <lineage>
        <taxon>Eukaryota</taxon>
        <taxon>Metazoa</taxon>
        <taxon>Ecdysozoa</taxon>
        <taxon>Arthropoda</taxon>
        <taxon>Hexapoda</taxon>
        <taxon>Insecta</taxon>
        <taxon>Pterygota</taxon>
        <taxon>Neoptera</taxon>
        <taxon>Polyneoptera</taxon>
        <taxon>Dictyoptera</taxon>
        <taxon>Blattodea</taxon>
        <taxon>Blattoidea</taxon>
        <taxon>Blattidae</taxon>
        <taxon>Blattinae</taxon>
        <taxon>Periplaneta</taxon>
    </lineage>
</organism>
<protein>
    <recommendedName>
        <fullName evidence="1">Transposable element P transposase-like RNase H domain-containing protein</fullName>
    </recommendedName>
</protein>
<dbReference type="Proteomes" id="UP001148838">
    <property type="component" value="Unassembled WGS sequence"/>
</dbReference>
<dbReference type="InterPro" id="IPR048365">
    <property type="entry name" value="TNP-like_RNaseH_N"/>
</dbReference>
<evidence type="ECO:0000259" key="1">
    <source>
        <dbReference type="Pfam" id="PF21787"/>
    </source>
</evidence>
<comment type="caution">
    <text evidence="2">The sequence shown here is derived from an EMBL/GenBank/DDBJ whole genome shotgun (WGS) entry which is preliminary data.</text>
</comment>
<evidence type="ECO:0000313" key="3">
    <source>
        <dbReference type="Proteomes" id="UP001148838"/>
    </source>
</evidence>
<reference evidence="2 3" key="1">
    <citation type="journal article" date="2022" name="Allergy">
        <title>Genome assembly and annotation of Periplaneta americana reveal a comprehensive cockroach allergen profile.</title>
        <authorList>
            <person name="Wang L."/>
            <person name="Xiong Q."/>
            <person name="Saelim N."/>
            <person name="Wang L."/>
            <person name="Nong W."/>
            <person name="Wan A.T."/>
            <person name="Shi M."/>
            <person name="Liu X."/>
            <person name="Cao Q."/>
            <person name="Hui J.H.L."/>
            <person name="Sookrung N."/>
            <person name="Leung T.F."/>
            <person name="Tungtrongchitr A."/>
            <person name="Tsui S.K.W."/>
        </authorList>
    </citation>
    <scope>NUCLEOTIDE SEQUENCE [LARGE SCALE GENOMIC DNA]</scope>
    <source>
        <strain evidence="2">PWHHKU_190912</strain>
    </source>
</reference>
<dbReference type="Pfam" id="PF21787">
    <property type="entry name" value="TNP-like_RNaseH_N"/>
    <property type="match status" value="1"/>
</dbReference>
<keyword evidence="3" id="KW-1185">Reference proteome</keyword>
<sequence length="145" mass="16719">MNNEEWKAANFELRHHYTRGAIHGFHYRICTRKGFHQGKSISVGIIFHDIPSAEELRERWLAVIRRQCDAKGTPSRSALDRYMGHTDCDVGISKLVKDRLKAECETLLPTEKIVSVIIEEMAIKERFIYDRTTDKFIEAVNTAGL</sequence>
<accession>A0ABQ8RZH1</accession>
<evidence type="ECO:0000313" key="2">
    <source>
        <dbReference type="EMBL" id="KAJ4427075.1"/>
    </source>
</evidence>
<name>A0ABQ8RZH1_PERAM</name>
<feature type="domain" description="Transposable element P transposase-like RNase H" evidence="1">
    <location>
        <begin position="88"/>
        <end position="141"/>
    </location>
</feature>
<dbReference type="EMBL" id="JAJSOF020000038">
    <property type="protein sequence ID" value="KAJ4427075.1"/>
    <property type="molecule type" value="Genomic_DNA"/>
</dbReference>